<dbReference type="GO" id="GO:0004056">
    <property type="term" value="F:argininosuccinate lyase activity"/>
    <property type="evidence" value="ECO:0007669"/>
    <property type="project" value="InterPro"/>
</dbReference>
<evidence type="ECO:0000259" key="2">
    <source>
        <dbReference type="Pfam" id="PF00206"/>
    </source>
</evidence>
<dbReference type="NCBIfam" id="TIGR00838">
    <property type="entry name" value="argH"/>
    <property type="match status" value="1"/>
</dbReference>
<dbReference type="Gene3D" id="1.10.275.10">
    <property type="entry name" value="Fumarase/aspartase (N-terminal domain)"/>
    <property type="match status" value="1"/>
</dbReference>
<dbReference type="InterPro" id="IPR024083">
    <property type="entry name" value="Fumarase/histidase_N"/>
</dbReference>
<comment type="similarity">
    <text evidence="1">Belongs to the lyase 1 family. Argininosuccinate lyase subfamily.</text>
</comment>
<feature type="domain" description="Argininosuccinate lyase C-terminal" evidence="3">
    <location>
        <begin position="444"/>
        <end position="511"/>
    </location>
</feature>
<feature type="domain" description="Fumarate lyase N-terminal" evidence="2">
    <location>
        <begin position="87"/>
        <end position="381"/>
    </location>
</feature>
<dbReference type="PROSITE" id="PS00163">
    <property type="entry name" value="FUMARATE_LYASES"/>
    <property type="match status" value="1"/>
</dbReference>
<gene>
    <name evidence="4" type="ORF">LGLO00237_LOCUS9935</name>
</gene>
<dbReference type="InterPro" id="IPR022761">
    <property type="entry name" value="Fumarate_lyase_N"/>
</dbReference>
<evidence type="ECO:0008006" key="5">
    <source>
        <dbReference type="Google" id="ProtNLM"/>
    </source>
</evidence>
<dbReference type="PRINTS" id="PR00145">
    <property type="entry name" value="ARGSUCLYASE"/>
</dbReference>
<dbReference type="Gene3D" id="1.20.200.10">
    <property type="entry name" value="Fumarase/aspartase (Central domain)"/>
    <property type="match status" value="1"/>
</dbReference>
<evidence type="ECO:0000256" key="1">
    <source>
        <dbReference type="ARBA" id="ARBA00010755"/>
    </source>
</evidence>
<dbReference type="PANTHER" id="PTHR43814">
    <property type="entry name" value="ARGININOSUCCINATE LYASE"/>
    <property type="match status" value="1"/>
</dbReference>
<dbReference type="PANTHER" id="PTHR43814:SF1">
    <property type="entry name" value="ARGININOSUCCINATE LYASE"/>
    <property type="match status" value="1"/>
</dbReference>
<dbReference type="InterPro" id="IPR009049">
    <property type="entry name" value="Argininosuccinate_lyase"/>
</dbReference>
<dbReference type="GO" id="GO:0042450">
    <property type="term" value="P:L-arginine biosynthetic process via ornithine"/>
    <property type="evidence" value="ECO:0007669"/>
    <property type="project" value="InterPro"/>
</dbReference>
<reference evidence="4" key="1">
    <citation type="submission" date="2021-01" db="EMBL/GenBank/DDBJ databases">
        <authorList>
            <person name="Corre E."/>
            <person name="Pelletier E."/>
            <person name="Niang G."/>
            <person name="Scheremetjew M."/>
            <person name="Finn R."/>
            <person name="Kale V."/>
            <person name="Holt S."/>
            <person name="Cochrane G."/>
            <person name="Meng A."/>
            <person name="Brown T."/>
            <person name="Cohen L."/>
        </authorList>
    </citation>
    <scope>NUCLEOTIDE SEQUENCE</scope>
    <source>
        <strain evidence="4">CCCM811</strain>
    </source>
</reference>
<dbReference type="InterPro" id="IPR000362">
    <property type="entry name" value="Fumarate_lyase_fam"/>
</dbReference>
<evidence type="ECO:0000313" key="4">
    <source>
        <dbReference type="EMBL" id="CAE0658363.1"/>
    </source>
</evidence>
<sequence>MFRGLLTSSAKKFGKSLSSTPSPFKAAPSLSTTANWKNIARIGLAASSLFPACCAGAGAGALTFSSEAKAGSRRFSSEPAPKKLWGGRFTGATDPLMERFNESLSFDKRLWKVDIEGSCAYARALCKAGIITSEESKAMVDGLGKVAKEWESGIFEIKDGDEDIHTANERRLGEIIGSVAGKLHTGRSRNDQVATDVRLWLKQECMVIRSLLVELLKTAANRAESEVDLLMPGYTHLQPAQAIRWSHWMLCHASKWKRDLERLDDLVKRVDVMPLGSGALAGHPFGLDRASLAKDLNFAQITTNSLDAVSDRDFIAEFLFFASMLGIHFSQWSEDLIIYGTAEFGYVKQSDAYSTGSSLMPQKKNPDALELLRGKSGRSIGQLVGLLTVLKGLPSTYNKDLQEDKELLFDCVDTLHATIPISTGVLSTLEPVGSAMSSGLHGEMLATDLADYLVRKGVPFRETHHIAGEAVALAEDKGCSLTDLTYTDLAPLHELFEPDVTDVWQMEASVEARSAAGGTSKEAVLKQARDLRDSLE</sequence>
<dbReference type="FunFam" id="1.10.40.30:FF:000001">
    <property type="entry name" value="Argininosuccinate lyase"/>
    <property type="match status" value="1"/>
</dbReference>
<dbReference type="FunFam" id="1.20.200.10:FF:000015">
    <property type="entry name" value="argininosuccinate lyase isoform X2"/>
    <property type="match status" value="1"/>
</dbReference>
<dbReference type="InterPro" id="IPR020557">
    <property type="entry name" value="Fumarate_lyase_CS"/>
</dbReference>
<proteinExistence type="inferred from homology"/>
<evidence type="ECO:0000259" key="3">
    <source>
        <dbReference type="Pfam" id="PF14698"/>
    </source>
</evidence>
<dbReference type="AlphaFoldDB" id="A0A7S4DMI1"/>
<dbReference type="CDD" id="cd01359">
    <property type="entry name" value="Argininosuccinate_lyase"/>
    <property type="match status" value="1"/>
</dbReference>
<organism evidence="4">
    <name type="scientific">Lotharella globosa</name>
    <dbReference type="NCBI Taxonomy" id="91324"/>
    <lineage>
        <taxon>Eukaryota</taxon>
        <taxon>Sar</taxon>
        <taxon>Rhizaria</taxon>
        <taxon>Cercozoa</taxon>
        <taxon>Chlorarachniophyceae</taxon>
        <taxon>Lotharella</taxon>
    </lineage>
</organism>
<dbReference type="SUPFAM" id="SSF48557">
    <property type="entry name" value="L-aspartase-like"/>
    <property type="match status" value="1"/>
</dbReference>
<dbReference type="FunFam" id="1.10.275.10:FF:000002">
    <property type="entry name" value="Argininosuccinate lyase"/>
    <property type="match status" value="1"/>
</dbReference>
<name>A0A7S4DMI1_9EUKA</name>
<dbReference type="GO" id="GO:0005829">
    <property type="term" value="C:cytosol"/>
    <property type="evidence" value="ECO:0007669"/>
    <property type="project" value="TreeGrafter"/>
</dbReference>
<protein>
    <recommendedName>
        <fullName evidence="5">Argininosuccinate lyase</fullName>
    </recommendedName>
</protein>
<dbReference type="EMBL" id="HBIV01013523">
    <property type="protein sequence ID" value="CAE0658363.1"/>
    <property type="molecule type" value="Transcribed_RNA"/>
</dbReference>
<dbReference type="Gene3D" id="1.10.40.30">
    <property type="entry name" value="Fumarase/aspartase (C-terminal domain)"/>
    <property type="match status" value="1"/>
</dbReference>
<dbReference type="InterPro" id="IPR029419">
    <property type="entry name" value="Arg_succ_lyase_C"/>
</dbReference>
<dbReference type="PRINTS" id="PR00149">
    <property type="entry name" value="FUMRATELYASE"/>
</dbReference>
<dbReference type="HAMAP" id="MF_00006">
    <property type="entry name" value="Arg_succ_lyase"/>
    <property type="match status" value="1"/>
</dbReference>
<dbReference type="InterPro" id="IPR008948">
    <property type="entry name" value="L-Aspartase-like"/>
</dbReference>
<dbReference type="Pfam" id="PF14698">
    <property type="entry name" value="ASL_C2"/>
    <property type="match status" value="1"/>
</dbReference>
<dbReference type="Pfam" id="PF00206">
    <property type="entry name" value="Lyase_1"/>
    <property type="match status" value="1"/>
</dbReference>
<accession>A0A7S4DMI1</accession>